<evidence type="ECO:0000313" key="6">
    <source>
        <dbReference type="Proteomes" id="UP000183200"/>
    </source>
</evidence>
<dbReference type="Pfam" id="PF22124">
    <property type="entry name" value="Glyco_hydro_95_cat"/>
    <property type="match status" value="1"/>
</dbReference>
<evidence type="ECO:0000259" key="4">
    <source>
        <dbReference type="Pfam" id="PF22124"/>
    </source>
</evidence>
<protein>
    <submittedName>
        <fullName evidence="5">Alpha-L-fucosidase 2</fullName>
    </submittedName>
</protein>
<feature type="signal peptide" evidence="1">
    <location>
        <begin position="1"/>
        <end position="24"/>
    </location>
</feature>
<evidence type="ECO:0000256" key="1">
    <source>
        <dbReference type="SAM" id="SignalP"/>
    </source>
</evidence>
<dbReference type="GO" id="GO:0005975">
    <property type="term" value="P:carbohydrate metabolic process"/>
    <property type="evidence" value="ECO:0007669"/>
    <property type="project" value="InterPro"/>
</dbReference>
<dbReference type="InterPro" id="IPR012341">
    <property type="entry name" value="6hp_glycosidase-like_sf"/>
</dbReference>
<evidence type="ECO:0000259" key="3">
    <source>
        <dbReference type="Pfam" id="PF21307"/>
    </source>
</evidence>
<feature type="domain" description="Glycosyl hydrolase family 95 catalytic" evidence="4">
    <location>
        <begin position="306"/>
        <end position="671"/>
    </location>
</feature>
<dbReference type="PANTHER" id="PTHR31084">
    <property type="entry name" value="ALPHA-L-FUCOSIDASE 2"/>
    <property type="match status" value="1"/>
</dbReference>
<dbReference type="Proteomes" id="UP000183200">
    <property type="component" value="Unassembled WGS sequence"/>
</dbReference>
<feature type="domain" description="Glycosyl hydrolase family 95 N-terminal" evidence="2">
    <location>
        <begin position="36"/>
        <end position="142"/>
    </location>
</feature>
<sequence>MYRTTVLKTSFLILNICGSLSVNAQQPKLPESAYNLILKAPVSTWDEALPLGNGLMGGLLWGEQNTIRLSLDRGDLWDERTHGEKEWWKKYTYQKGADMIAKGEFKTVGSWWDEAYHGVSPTKLPGGRIELKFPVKELVKDFELMEATAEGIARFNSGAVLNTFYSATDPVALLSIKGTVPDAVQLFSPMDVFRKNTKGDGGPSSGGSVSKLGYPEAIKGKSANAEWYIQEAADGLKYCVYIDTKKNGNETLIALTITSTTDSKDPLALARQRCTAALNKGYQAMRKPHVKWWKEFWEKSSVSVPDTAVQKQYNLVQYFYGAASRLKAPPMPLQGVWTADNGTLPPWKGDYHNDLNTQMTYIAYQQSGRYDEGASYLNFLWERRTFFQDFARDFYGTSGLACPGVMSYSGQPLGGWGQYSMSPSMSAWSAHLFYLHWLYTADDAFLKEKAYPWSSDVGECMLGLLKKDSNGLLKLPLSSSPEIFDDSPKAWLQPNSNYDLMSIKMLFLSLKEMAEEMGKPADAKKWAAAALALGDFHTKADGTLLLDAKYELTSSHRHLSNIIGIYPFNLITSEGNKKDQQMIEASTKSWDKLGTRSWVGYTFSWMSCLRARVGDGEAAVKNLDIFVKAFVLRNGFHVNGDQTKSGYSGFTYRPFTLEGNFLASQAVHEMLLQSWSATPGDVHTGVIRVFPAMPKKWADASFTNLRAEGGFMVSAVRKNNKTTSFSISAAKSGKLRIKDNFDGRAPKWNLKGITKAGDVYEVTLNKGQKLVASFN</sequence>
<feature type="domain" description="Alpha fucosidase A-like C-terminal" evidence="3">
    <location>
        <begin position="683"/>
        <end position="740"/>
    </location>
</feature>
<dbReference type="SUPFAM" id="SSF48208">
    <property type="entry name" value="Six-hairpin glycosidases"/>
    <property type="match status" value="1"/>
</dbReference>
<dbReference type="Gene3D" id="1.50.10.10">
    <property type="match status" value="1"/>
</dbReference>
<evidence type="ECO:0000313" key="5">
    <source>
        <dbReference type="EMBL" id="SDN58802.1"/>
    </source>
</evidence>
<reference evidence="6" key="1">
    <citation type="submission" date="2016-10" db="EMBL/GenBank/DDBJ databases">
        <authorList>
            <person name="Varghese N."/>
            <person name="Submissions S."/>
        </authorList>
    </citation>
    <scope>NUCLEOTIDE SEQUENCE [LARGE SCALE GENOMIC DNA]</scope>
    <source>
        <strain evidence="6">DSM 19110</strain>
    </source>
</reference>
<organism evidence="5 6">
    <name type="scientific">Pedobacter steynii</name>
    <dbReference type="NCBI Taxonomy" id="430522"/>
    <lineage>
        <taxon>Bacteria</taxon>
        <taxon>Pseudomonadati</taxon>
        <taxon>Bacteroidota</taxon>
        <taxon>Sphingobacteriia</taxon>
        <taxon>Sphingobacteriales</taxon>
        <taxon>Sphingobacteriaceae</taxon>
        <taxon>Pedobacter</taxon>
    </lineage>
</organism>
<accession>A0A1H0CLT3</accession>
<name>A0A1H0CLT3_9SPHI</name>
<dbReference type="RefSeq" id="WP_074611112.1">
    <property type="nucleotide sequence ID" value="NZ_FNGY01000008.1"/>
</dbReference>
<feature type="chain" id="PRO_5010227117" evidence="1">
    <location>
        <begin position="25"/>
        <end position="775"/>
    </location>
</feature>
<evidence type="ECO:0000259" key="2">
    <source>
        <dbReference type="Pfam" id="PF14498"/>
    </source>
</evidence>
<keyword evidence="6" id="KW-1185">Reference proteome</keyword>
<dbReference type="PANTHER" id="PTHR31084:SF0">
    <property type="entry name" value="ALPHA-L-FUCOSIDASE 2"/>
    <property type="match status" value="1"/>
</dbReference>
<keyword evidence="1" id="KW-0732">Signal</keyword>
<dbReference type="AlphaFoldDB" id="A0A1H0CLT3"/>
<dbReference type="Pfam" id="PF14498">
    <property type="entry name" value="Glyco_hyd_65N_2"/>
    <property type="match status" value="1"/>
</dbReference>
<dbReference type="OrthoDB" id="9802600at2"/>
<dbReference type="InterPro" id="IPR008928">
    <property type="entry name" value="6-hairpin_glycosidase_sf"/>
</dbReference>
<proteinExistence type="predicted"/>
<dbReference type="EMBL" id="FNGY01000008">
    <property type="protein sequence ID" value="SDN58802.1"/>
    <property type="molecule type" value="Genomic_DNA"/>
</dbReference>
<dbReference type="GO" id="GO:0004560">
    <property type="term" value="F:alpha-L-fucosidase activity"/>
    <property type="evidence" value="ECO:0007669"/>
    <property type="project" value="TreeGrafter"/>
</dbReference>
<dbReference type="InterPro" id="IPR049053">
    <property type="entry name" value="AFCA-like_C"/>
</dbReference>
<dbReference type="InterPro" id="IPR054363">
    <property type="entry name" value="GH95_cat"/>
</dbReference>
<dbReference type="Pfam" id="PF21307">
    <property type="entry name" value="Glyco_hydro_95_C"/>
    <property type="match status" value="1"/>
</dbReference>
<gene>
    <name evidence="5" type="ORF">SAMN05421820_108156</name>
</gene>
<dbReference type="InterPro" id="IPR027414">
    <property type="entry name" value="GH95_N_dom"/>
</dbReference>